<dbReference type="Proteomes" id="UP000233837">
    <property type="component" value="Unassembled WGS sequence"/>
</dbReference>
<name>A0A2I0W475_9ASPA</name>
<gene>
    <name evidence="2" type="ORF">MA16_Dca013499</name>
</gene>
<sequence length="221" mass="24881">MYILIYANDILLTENTPIELDMLLSNLHTRFSMRNLGLLVQFLTIQAVPTSYGIYLNQHQYAHMIFERAGMQNSISVSTPTSCKSTLTADSNASFSNPQLYRQLEGSLQYPTLTLPDIQFAVHQICQQMHHPLNCHFDALKHPIRYIQGTSTSGLPLYKDFLTLHSHADSDWASNSNDQKSISGYCNFLSKSLISWQVKKQSTVARSSTEAEYRALAIAAS</sequence>
<evidence type="ECO:0000259" key="1">
    <source>
        <dbReference type="Pfam" id="PF07727"/>
    </source>
</evidence>
<dbReference type="Pfam" id="PF07727">
    <property type="entry name" value="RVT_2"/>
    <property type="match status" value="1"/>
</dbReference>
<reference evidence="2 3" key="2">
    <citation type="journal article" date="2017" name="Nature">
        <title>The Apostasia genome and the evolution of orchids.</title>
        <authorList>
            <person name="Zhang G.Q."/>
            <person name="Liu K.W."/>
            <person name="Li Z."/>
            <person name="Lohaus R."/>
            <person name="Hsiao Y.Y."/>
            <person name="Niu S.C."/>
            <person name="Wang J.Y."/>
            <person name="Lin Y.C."/>
            <person name="Xu Q."/>
            <person name="Chen L.J."/>
            <person name="Yoshida K."/>
            <person name="Fujiwara S."/>
            <person name="Wang Z.W."/>
            <person name="Zhang Y.Q."/>
            <person name="Mitsuda N."/>
            <person name="Wang M."/>
            <person name="Liu G.H."/>
            <person name="Pecoraro L."/>
            <person name="Huang H.X."/>
            <person name="Xiao X.J."/>
            <person name="Lin M."/>
            <person name="Wu X.Y."/>
            <person name="Wu W.L."/>
            <person name="Chen Y.Y."/>
            <person name="Chang S.B."/>
            <person name="Sakamoto S."/>
            <person name="Ohme-Takagi M."/>
            <person name="Yagi M."/>
            <person name="Zeng S.J."/>
            <person name="Shen C.Y."/>
            <person name="Yeh C.M."/>
            <person name="Luo Y.B."/>
            <person name="Tsai W.C."/>
            <person name="Van de Peer Y."/>
            <person name="Liu Z.J."/>
        </authorList>
    </citation>
    <scope>NUCLEOTIDE SEQUENCE [LARGE SCALE GENOMIC DNA]</scope>
    <source>
        <tissue evidence="2">The whole plant</tissue>
    </source>
</reference>
<dbReference type="PANTHER" id="PTHR11439">
    <property type="entry name" value="GAG-POL-RELATED RETROTRANSPOSON"/>
    <property type="match status" value="1"/>
</dbReference>
<feature type="domain" description="Reverse transcriptase Ty1/copia-type" evidence="1">
    <location>
        <begin position="3"/>
        <end position="81"/>
    </location>
</feature>
<dbReference type="CDD" id="cd09272">
    <property type="entry name" value="RNase_HI_RT_Ty1"/>
    <property type="match status" value="1"/>
</dbReference>
<dbReference type="OrthoDB" id="413361at2759"/>
<evidence type="ECO:0000313" key="2">
    <source>
        <dbReference type="EMBL" id="PKU70463.1"/>
    </source>
</evidence>
<dbReference type="InterPro" id="IPR013103">
    <property type="entry name" value="RVT_2"/>
</dbReference>
<reference evidence="2 3" key="1">
    <citation type="journal article" date="2016" name="Sci. Rep.">
        <title>The Dendrobium catenatum Lindl. genome sequence provides insights into polysaccharide synthase, floral development and adaptive evolution.</title>
        <authorList>
            <person name="Zhang G.Q."/>
            <person name="Xu Q."/>
            <person name="Bian C."/>
            <person name="Tsai W.C."/>
            <person name="Yeh C.M."/>
            <person name="Liu K.W."/>
            <person name="Yoshida K."/>
            <person name="Zhang L.S."/>
            <person name="Chang S.B."/>
            <person name="Chen F."/>
            <person name="Shi Y."/>
            <person name="Su Y.Y."/>
            <person name="Zhang Y.Q."/>
            <person name="Chen L.J."/>
            <person name="Yin Y."/>
            <person name="Lin M."/>
            <person name="Huang H."/>
            <person name="Deng H."/>
            <person name="Wang Z.W."/>
            <person name="Zhu S.L."/>
            <person name="Zhao X."/>
            <person name="Deng C."/>
            <person name="Niu S.C."/>
            <person name="Huang J."/>
            <person name="Wang M."/>
            <person name="Liu G.H."/>
            <person name="Yang H.J."/>
            <person name="Xiao X.J."/>
            <person name="Hsiao Y.Y."/>
            <person name="Wu W.L."/>
            <person name="Chen Y.Y."/>
            <person name="Mitsuda N."/>
            <person name="Ohme-Takagi M."/>
            <person name="Luo Y.B."/>
            <person name="Van de Peer Y."/>
            <person name="Liu Z.J."/>
        </authorList>
    </citation>
    <scope>NUCLEOTIDE SEQUENCE [LARGE SCALE GENOMIC DNA]</scope>
    <source>
        <tissue evidence="2">The whole plant</tissue>
    </source>
</reference>
<accession>A0A2I0W475</accession>
<dbReference type="EMBL" id="KZ502937">
    <property type="protein sequence ID" value="PKU70463.1"/>
    <property type="molecule type" value="Genomic_DNA"/>
</dbReference>
<keyword evidence="3" id="KW-1185">Reference proteome</keyword>
<protein>
    <submittedName>
        <fullName evidence="2">Putative mitochondrial protein</fullName>
    </submittedName>
</protein>
<dbReference type="AlphaFoldDB" id="A0A2I0W475"/>
<proteinExistence type="predicted"/>
<evidence type="ECO:0000313" key="3">
    <source>
        <dbReference type="Proteomes" id="UP000233837"/>
    </source>
</evidence>
<organism evidence="2 3">
    <name type="scientific">Dendrobium catenatum</name>
    <dbReference type="NCBI Taxonomy" id="906689"/>
    <lineage>
        <taxon>Eukaryota</taxon>
        <taxon>Viridiplantae</taxon>
        <taxon>Streptophyta</taxon>
        <taxon>Embryophyta</taxon>
        <taxon>Tracheophyta</taxon>
        <taxon>Spermatophyta</taxon>
        <taxon>Magnoliopsida</taxon>
        <taxon>Liliopsida</taxon>
        <taxon>Asparagales</taxon>
        <taxon>Orchidaceae</taxon>
        <taxon>Epidendroideae</taxon>
        <taxon>Malaxideae</taxon>
        <taxon>Dendrobiinae</taxon>
        <taxon>Dendrobium</taxon>
    </lineage>
</organism>
<dbReference type="PANTHER" id="PTHR11439:SF455">
    <property type="entry name" value="RLK (RECEPTOR-LIKE PROTEIN KINASE) 8, PUTATIVE-RELATED"/>
    <property type="match status" value="1"/>
</dbReference>